<gene>
    <name evidence="3" type="ORF">EOI86_09635</name>
</gene>
<evidence type="ECO:0000259" key="2">
    <source>
        <dbReference type="Pfam" id="PF03795"/>
    </source>
</evidence>
<dbReference type="RefSeq" id="WP_127764843.1">
    <property type="nucleotide sequence ID" value="NZ_SADE01000001.1"/>
</dbReference>
<organism evidence="3 4">
    <name type="scientific">Hwanghaeella grinnelliae</name>
    <dbReference type="NCBI Taxonomy" id="2500179"/>
    <lineage>
        <taxon>Bacteria</taxon>
        <taxon>Pseudomonadati</taxon>
        <taxon>Pseudomonadota</taxon>
        <taxon>Alphaproteobacteria</taxon>
        <taxon>Rhodospirillales</taxon>
        <taxon>Rhodospirillaceae</taxon>
        <taxon>Hwanghaeella</taxon>
    </lineage>
</organism>
<dbReference type="InterPro" id="IPR005545">
    <property type="entry name" value="YCII"/>
</dbReference>
<comment type="caution">
    <text evidence="3">The sequence shown here is derived from an EMBL/GenBank/DDBJ whole genome shotgun (WGS) entry which is preliminary data.</text>
</comment>
<dbReference type="SUPFAM" id="SSF54909">
    <property type="entry name" value="Dimeric alpha+beta barrel"/>
    <property type="match status" value="1"/>
</dbReference>
<dbReference type="PANTHER" id="PTHR33606">
    <property type="entry name" value="PROTEIN YCII"/>
    <property type="match status" value="1"/>
</dbReference>
<evidence type="ECO:0000313" key="3">
    <source>
        <dbReference type="EMBL" id="RVU39472.1"/>
    </source>
</evidence>
<accession>A0A437QYC1</accession>
<dbReference type="AlphaFoldDB" id="A0A437QYC1"/>
<dbReference type="EMBL" id="SADE01000001">
    <property type="protein sequence ID" value="RVU39472.1"/>
    <property type="molecule type" value="Genomic_DNA"/>
</dbReference>
<dbReference type="InterPro" id="IPR011008">
    <property type="entry name" value="Dimeric_a/b-barrel"/>
</dbReference>
<keyword evidence="4" id="KW-1185">Reference proteome</keyword>
<name>A0A437QYC1_9PROT</name>
<dbReference type="Proteomes" id="UP000287447">
    <property type="component" value="Unassembled WGS sequence"/>
</dbReference>
<protein>
    <recommendedName>
        <fullName evidence="2">YCII-related domain-containing protein</fullName>
    </recommendedName>
</protein>
<feature type="domain" description="YCII-related" evidence="2">
    <location>
        <begin position="2"/>
        <end position="86"/>
    </location>
</feature>
<dbReference type="OrthoDB" id="7708313at2"/>
<proteinExistence type="inferred from homology"/>
<sequence length="99" mass="11182">MFVVFFEDDGAAADQRSIHMQAHLTFLERNADRIKAAGPVSDPRSSLPAGGLWTVDCKDEEDVWDLVKSDPFWPTGLRKSVTVHRWHRVFADGIRQADS</sequence>
<comment type="similarity">
    <text evidence="1">Belongs to the YciI family.</text>
</comment>
<dbReference type="Gene3D" id="3.30.70.1060">
    <property type="entry name" value="Dimeric alpha+beta barrel"/>
    <property type="match status" value="1"/>
</dbReference>
<evidence type="ECO:0000313" key="4">
    <source>
        <dbReference type="Proteomes" id="UP000287447"/>
    </source>
</evidence>
<dbReference type="PANTHER" id="PTHR33606:SF3">
    <property type="entry name" value="PROTEIN YCII"/>
    <property type="match status" value="1"/>
</dbReference>
<dbReference type="Pfam" id="PF03795">
    <property type="entry name" value="YCII"/>
    <property type="match status" value="1"/>
</dbReference>
<dbReference type="InterPro" id="IPR051807">
    <property type="entry name" value="Sec-metab_biosynth-assoc"/>
</dbReference>
<reference evidence="4" key="1">
    <citation type="submission" date="2019-01" db="EMBL/GenBank/DDBJ databases">
        <title>Gri0909 isolated from a small marine red alga.</title>
        <authorList>
            <person name="Kim J."/>
            <person name="Jeong S.E."/>
            <person name="Jeon C.O."/>
        </authorList>
    </citation>
    <scope>NUCLEOTIDE SEQUENCE [LARGE SCALE GENOMIC DNA]</scope>
    <source>
        <strain evidence="4">Gri0909</strain>
    </source>
</reference>
<evidence type="ECO:0000256" key="1">
    <source>
        <dbReference type="ARBA" id="ARBA00007689"/>
    </source>
</evidence>